<reference evidence="4" key="1">
    <citation type="submission" date="2021-03" db="EMBL/GenBank/DDBJ databases">
        <authorList>
            <person name="Wang G."/>
        </authorList>
    </citation>
    <scope>NUCLEOTIDE SEQUENCE</scope>
    <source>
        <strain evidence="4">KCTC 12899</strain>
    </source>
</reference>
<keyword evidence="1" id="KW-0175">Coiled coil</keyword>
<dbReference type="RefSeq" id="WP_207861666.1">
    <property type="nucleotide sequence ID" value="NZ_JAFREP010000026.1"/>
</dbReference>
<dbReference type="Gene3D" id="2.40.50.100">
    <property type="match status" value="1"/>
</dbReference>
<dbReference type="GO" id="GO:0015562">
    <property type="term" value="F:efflux transmembrane transporter activity"/>
    <property type="evidence" value="ECO:0007669"/>
    <property type="project" value="TreeGrafter"/>
</dbReference>
<proteinExistence type="predicted"/>
<sequence>MSQTTRRLQSKWAVLPPVVLALGLLVWMVGGRKAPQKEETHVVGKAIRVLTAAPVTFTPTAAGYGTVEPDKSWQAVAEVGGRLVYLNPDVKAGSLLAEGTVLFRIDPSEYEIALTRNQAQYESIVANLQQLNLEEQNLQANLKLEKKSLALQERNFRRNLSLAGEGSISETLMDQAESELVRGRISVQNLENQLSTIPTQRRQLEAQQKQYAAQVADSERRLTQTEIRMPFDGRINSKKIEEGQAVFAGNVLAEVSNLAAAEIKTGLVMEKLHGLMPHGASNRPIDFTPSPQIFNQLGLSAEVSLEGRIKNTWPARFSRFDASLDPETRMLGVIVTVNEPYRDAKPGVRPPLVKGMLCKVVVKGRPRQGFLVPESALHGNELFLADANNQLKRIRVKRGVTQDGYTEIAAGLSEGDRVVLSDIEVPAVGMLLDPSEDTDNRDRIQQYVAAQGVQP</sequence>
<evidence type="ECO:0000256" key="1">
    <source>
        <dbReference type="SAM" id="Coils"/>
    </source>
</evidence>
<accession>A0A8J7U4P5</accession>
<evidence type="ECO:0000313" key="4">
    <source>
        <dbReference type="EMBL" id="MBO1321693.1"/>
    </source>
</evidence>
<feature type="coiled-coil region" evidence="1">
    <location>
        <begin position="121"/>
        <end position="221"/>
    </location>
</feature>
<keyword evidence="5" id="KW-1185">Reference proteome</keyword>
<evidence type="ECO:0000259" key="3">
    <source>
        <dbReference type="Pfam" id="PF25917"/>
    </source>
</evidence>
<name>A0A8J7U4P5_9BACT</name>
<comment type="caution">
    <text evidence="4">The sequence shown here is derived from an EMBL/GenBank/DDBJ whole genome shotgun (WGS) entry which is preliminary data.</text>
</comment>
<dbReference type="Gene3D" id="2.40.420.20">
    <property type="match status" value="1"/>
</dbReference>
<dbReference type="PANTHER" id="PTHR30469:SF15">
    <property type="entry name" value="HLYD FAMILY OF SECRETION PROTEINS"/>
    <property type="match status" value="1"/>
</dbReference>
<feature type="transmembrane region" description="Helical" evidence="2">
    <location>
        <begin position="12"/>
        <end position="30"/>
    </location>
</feature>
<evidence type="ECO:0000313" key="5">
    <source>
        <dbReference type="Proteomes" id="UP000664417"/>
    </source>
</evidence>
<gene>
    <name evidence="4" type="ORF">J3U88_24655</name>
</gene>
<protein>
    <recommendedName>
        <fullName evidence="3">Multidrug resistance protein MdtA-like barrel-sandwich hybrid domain-containing protein</fullName>
    </recommendedName>
</protein>
<dbReference type="GO" id="GO:1990281">
    <property type="term" value="C:efflux pump complex"/>
    <property type="evidence" value="ECO:0007669"/>
    <property type="project" value="TreeGrafter"/>
</dbReference>
<dbReference type="Gene3D" id="2.40.30.170">
    <property type="match status" value="1"/>
</dbReference>
<keyword evidence="2" id="KW-0472">Membrane</keyword>
<dbReference type="InterPro" id="IPR058625">
    <property type="entry name" value="MdtA-like_BSH"/>
</dbReference>
<feature type="domain" description="Multidrug resistance protein MdtA-like barrel-sandwich hybrid" evidence="3">
    <location>
        <begin position="77"/>
        <end position="252"/>
    </location>
</feature>
<dbReference type="AlphaFoldDB" id="A0A8J7U4P5"/>
<dbReference type="Pfam" id="PF25917">
    <property type="entry name" value="BSH_RND"/>
    <property type="match status" value="1"/>
</dbReference>
<dbReference type="Gene3D" id="1.10.287.470">
    <property type="entry name" value="Helix hairpin bin"/>
    <property type="match status" value="1"/>
</dbReference>
<organism evidence="4 5">
    <name type="scientific">Acanthopleuribacter pedis</name>
    <dbReference type="NCBI Taxonomy" id="442870"/>
    <lineage>
        <taxon>Bacteria</taxon>
        <taxon>Pseudomonadati</taxon>
        <taxon>Acidobacteriota</taxon>
        <taxon>Holophagae</taxon>
        <taxon>Acanthopleuribacterales</taxon>
        <taxon>Acanthopleuribacteraceae</taxon>
        <taxon>Acanthopleuribacter</taxon>
    </lineage>
</organism>
<dbReference type="PANTHER" id="PTHR30469">
    <property type="entry name" value="MULTIDRUG RESISTANCE PROTEIN MDTA"/>
    <property type="match status" value="1"/>
</dbReference>
<dbReference type="Proteomes" id="UP000664417">
    <property type="component" value="Unassembled WGS sequence"/>
</dbReference>
<keyword evidence="2" id="KW-1133">Transmembrane helix</keyword>
<keyword evidence="2" id="KW-0812">Transmembrane</keyword>
<dbReference type="SUPFAM" id="SSF111369">
    <property type="entry name" value="HlyD-like secretion proteins"/>
    <property type="match status" value="1"/>
</dbReference>
<evidence type="ECO:0000256" key="2">
    <source>
        <dbReference type="SAM" id="Phobius"/>
    </source>
</evidence>
<dbReference type="EMBL" id="JAFREP010000026">
    <property type="protein sequence ID" value="MBO1321693.1"/>
    <property type="molecule type" value="Genomic_DNA"/>
</dbReference>